<organism evidence="2 3">
    <name type="scientific">Leptonema illini</name>
    <dbReference type="NCBI Taxonomy" id="183"/>
    <lineage>
        <taxon>Bacteria</taxon>
        <taxon>Pseudomonadati</taxon>
        <taxon>Spirochaetota</taxon>
        <taxon>Spirochaetia</taxon>
        <taxon>Leptospirales</taxon>
        <taxon>Leptospiraceae</taxon>
        <taxon>Leptonema</taxon>
    </lineage>
</organism>
<sequence>MKGRLMKDSWRMLVWGVFVVFFIVYFADFSLYEYAKGQGEAGLIYMLSFGVHIVFYPVLLCSLLVFFIIGVVGKRPLSPVLQVVVLIFIFDVAKVSAYNGDHPFYSIVLDSLAERYHRDQAEMDPPFSDTDIYNPDEHLSVARYLGDRPFSRNQTTTDELWRIFYGRPYLSLSYSLPRYVNISSRSFYYDRLFAYRLGGSTEFILFFYQNKLVQCTYFPGAVKLSLPVDADCVQSPEKQKQIILLETIAYCFQRNQSFQMIHKCSEKAKSLQLP</sequence>
<feature type="transmembrane region" description="Helical" evidence="1">
    <location>
        <begin position="44"/>
        <end position="72"/>
    </location>
</feature>
<accession>A0A833H523</accession>
<reference evidence="2 3" key="1">
    <citation type="submission" date="2019-10" db="EMBL/GenBank/DDBJ databases">
        <title>Extracellular Electron Transfer in a Candidatus Methanoperedens spp. Enrichment Culture.</title>
        <authorList>
            <person name="Berger S."/>
            <person name="Rangel Shaw D."/>
            <person name="Berben T."/>
            <person name="In 'T Zandt M."/>
            <person name="Frank J."/>
            <person name="Reimann J."/>
            <person name="Jetten M.S.M."/>
            <person name="Welte C.U."/>
        </authorList>
    </citation>
    <scope>NUCLEOTIDE SEQUENCE [LARGE SCALE GENOMIC DNA]</scope>
    <source>
        <strain evidence="2">SB12</strain>
    </source>
</reference>
<evidence type="ECO:0000313" key="2">
    <source>
        <dbReference type="EMBL" id="KAB2935350.1"/>
    </source>
</evidence>
<dbReference type="EMBL" id="WBUI01000001">
    <property type="protein sequence ID" value="KAB2935350.1"/>
    <property type="molecule type" value="Genomic_DNA"/>
</dbReference>
<keyword evidence="1" id="KW-0472">Membrane</keyword>
<proteinExistence type="predicted"/>
<keyword evidence="1" id="KW-1133">Transmembrane helix</keyword>
<evidence type="ECO:0000313" key="3">
    <source>
        <dbReference type="Proteomes" id="UP000460298"/>
    </source>
</evidence>
<gene>
    <name evidence="2" type="ORF">F9K24_01075</name>
</gene>
<name>A0A833H523_9LEPT</name>
<feature type="transmembrane region" description="Helical" evidence="1">
    <location>
        <begin position="12"/>
        <end position="32"/>
    </location>
</feature>
<evidence type="ECO:0000256" key="1">
    <source>
        <dbReference type="SAM" id="Phobius"/>
    </source>
</evidence>
<keyword evidence="1" id="KW-0812">Transmembrane</keyword>
<comment type="caution">
    <text evidence="2">The sequence shown here is derived from an EMBL/GenBank/DDBJ whole genome shotgun (WGS) entry which is preliminary data.</text>
</comment>
<protein>
    <submittedName>
        <fullName evidence="2">Uncharacterized protein</fullName>
    </submittedName>
</protein>
<dbReference type="Proteomes" id="UP000460298">
    <property type="component" value="Unassembled WGS sequence"/>
</dbReference>
<dbReference type="AlphaFoldDB" id="A0A833H523"/>